<evidence type="ECO:0000256" key="2">
    <source>
        <dbReference type="SAM" id="SignalP"/>
    </source>
</evidence>
<evidence type="ECO:0000313" key="4">
    <source>
        <dbReference type="Proteomes" id="UP001059041"/>
    </source>
</evidence>
<dbReference type="Proteomes" id="UP001059041">
    <property type="component" value="Linkage Group LG15"/>
</dbReference>
<dbReference type="AlphaFoldDB" id="A0A9W7TML6"/>
<protein>
    <submittedName>
        <fullName evidence="3">Uncharacterized protein</fullName>
    </submittedName>
</protein>
<evidence type="ECO:0000256" key="1">
    <source>
        <dbReference type="SAM" id="MobiDB-lite"/>
    </source>
</evidence>
<keyword evidence="4" id="KW-1185">Reference proteome</keyword>
<name>A0A9W7TML6_TRIRA</name>
<feature type="chain" id="PRO_5040883918" evidence="2">
    <location>
        <begin position="21"/>
        <end position="415"/>
    </location>
</feature>
<evidence type="ECO:0000313" key="3">
    <source>
        <dbReference type="EMBL" id="KAI7800082.1"/>
    </source>
</evidence>
<comment type="caution">
    <text evidence="3">The sequence shown here is derived from an EMBL/GenBank/DDBJ whole genome shotgun (WGS) entry which is preliminary data.</text>
</comment>
<feature type="signal peptide" evidence="2">
    <location>
        <begin position="1"/>
        <end position="20"/>
    </location>
</feature>
<proteinExistence type="predicted"/>
<reference evidence="3" key="1">
    <citation type="submission" date="2021-02" db="EMBL/GenBank/DDBJ databases">
        <title>Comparative genomics reveals that relaxation of natural selection precedes convergent phenotypic evolution of cavefish.</title>
        <authorList>
            <person name="Peng Z."/>
        </authorList>
    </citation>
    <scope>NUCLEOTIDE SEQUENCE</scope>
    <source>
        <tissue evidence="3">Muscle</tissue>
    </source>
</reference>
<accession>A0A9W7TML6</accession>
<dbReference type="EMBL" id="JAFHDT010000015">
    <property type="protein sequence ID" value="KAI7800082.1"/>
    <property type="molecule type" value="Genomic_DNA"/>
</dbReference>
<feature type="region of interest" description="Disordered" evidence="1">
    <location>
        <begin position="46"/>
        <end position="78"/>
    </location>
</feature>
<organism evidence="3 4">
    <name type="scientific">Triplophysa rosa</name>
    <name type="common">Cave loach</name>
    <dbReference type="NCBI Taxonomy" id="992332"/>
    <lineage>
        <taxon>Eukaryota</taxon>
        <taxon>Metazoa</taxon>
        <taxon>Chordata</taxon>
        <taxon>Craniata</taxon>
        <taxon>Vertebrata</taxon>
        <taxon>Euteleostomi</taxon>
        <taxon>Actinopterygii</taxon>
        <taxon>Neopterygii</taxon>
        <taxon>Teleostei</taxon>
        <taxon>Ostariophysi</taxon>
        <taxon>Cypriniformes</taxon>
        <taxon>Nemacheilidae</taxon>
        <taxon>Triplophysa</taxon>
    </lineage>
</organism>
<sequence>MTLLSGLIDLLRCLFFFCLSDQESTEIDQIDLPEESFADAACGADEWNEMEDTSEKEKNTETEEKKEMSSLRKMPSVPEPIVVKEASDPPTPPVTDINALPSVGRPVMFNPVPPTSTLPTDEIRPVIRPQLSAGEPVRVSRRVHRTSRHLGPPAVEIRPLPAVEEPSLADRIFPASVGSDGMRTLPSVKEPLLVRQNAAPVTDEGISLTSSASFQSSEEQKLMIQVDHHSQILPRSDVKPTPDTLLFDSTSQVVLMDIDIENEYVKYTGRTFTRGEMKTTHHKALEAAMRPKAILCWMEIDSEVQEPVPPIQVDEVQDVTEEHQNRKITLFHINPSHRPKTETQQLKTQKKRNGPLVLFEWAKQKVSEKEEKKRRKEKMLLERQRLHERYLHDPKLKHLWINKHNRFNSSFHYEV</sequence>
<gene>
    <name evidence="3" type="ORF">IRJ41_023742</name>
</gene>
<keyword evidence="2" id="KW-0732">Signal</keyword>
<feature type="compositionally biased region" description="Basic and acidic residues" evidence="1">
    <location>
        <begin position="53"/>
        <end position="70"/>
    </location>
</feature>